<feature type="region of interest" description="Disordered" evidence="1">
    <location>
        <begin position="100"/>
        <end position="135"/>
    </location>
</feature>
<dbReference type="Pfam" id="PF23931">
    <property type="entry name" value="Terminase_6"/>
    <property type="match status" value="1"/>
</dbReference>
<name>A0A8J3QDT4_9ACTN</name>
<gene>
    <name evidence="3" type="ORF">Rhe02_55580</name>
</gene>
<protein>
    <recommendedName>
        <fullName evidence="2">Terminase small subunit actinomycetes phage-type domain-containing protein</fullName>
    </recommendedName>
</protein>
<reference evidence="3" key="1">
    <citation type="submission" date="2021-01" db="EMBL/GenBank/DDBJ databases">
        <title>Whole genome shotgun sequence of Rhizocola hellebori NBRC 109834.</title>
        <authorList>
            <person name="Komaki H."/>
            <person name="Tamura T."/>
        </authorList>
    </citation>
    <scope>NUCLEOTIDE SEQUENCE</scope>
    <source>
        <strain evidence="3">NBRC 109834</strain>
    </source>
</reference>
<accession>A0A8J3QDT4</accession>
<keyword evidence="4" id="KW-1185">Reference proteome</keyword>
<evidence type="ECO:0000256" key="1">
    <source>
        <dbReference type="SAM" id="MobiDB-lite"/>
    </source>
</evidence>
<comment type="caution">
    <text evidence="3">The sequence shown here is derived from an EMBL/GenBank/DDBJ whole genome shotgun (WGS) entry which is preliminary data.</text>
</comment>
<evidence type="ECO:0000313" key="4">
    <source>
        <dbReference type="Proteomes" id="UP000612899"/>
    </source>
</evidence>
<dbReference type="Proteomes" id="UP000612899">
    <property type="component" value="Unassembled WGS sequence"/>
</dbReference>
<dbReference type="EMBL" id="BONY01000037">
    <property type="protein sequence ID" value="GIH07491.1"/>
    <property type="molecule type" value="Genomic_DNA"/>
</dbReference>
<feature type="compositionally biased region" description="Basic and acidic residues" evidence="1">
    <location>
        <begin position="120"/>
        <end position="135"/>
    </location>
</feature>
<evidence type="ECO:0000313" key="3">
    <source>
        <dbReference type="EMBL" id="GIH07491.1"/>
    </source>
</evidence>
<proteinExistence type="predicted"/>
<dbReference type="AlphaFoldDB" id="A0A8J3QDT4"/>
<dbReference type="InterPro" id="IPR057630">
    <property type="entry name" value="Terminase_6"/>
</dbReference>
<feature type="domain" description="Terminase small subunit actinomycetes phage-type" evidence="2">
    <location>
        <begin position="4"/>
        <end position="132"/>
    </location>
</feature>
<organism evidence="3 4">
    <name type="scientific">Rhizocola hellebori</name>
    <dbReference type="NCBI Taxonomy" id="1392758"/>
    <lineage>
        <taxon>Bacteria</taxon>
        <taxon>Bacillati</taxon>
        <taxon>Actinomycetota</taxon>
        <taxon>Actinomycetes</taxon>
        <taxon>Micromonosporales</taxon>
        <taxon>Micromonosporaceae</taxon>
        <taxon>Rhizocola</taxon>
    </lineage>
</organism>
<evidence type="ECO:0000259" key="2">
    <source>
        <dbReference type="Pfam" id="PF23931"/>
    </source>
</evidence>
<sequence>MSLAVRKALDDETAGTPAAELALVYAARIDEATHVRLPLDRAMQNLRRACVAHPEMDKMLGALDKVNAALSAVSVAGELGPKLLASLDALLLTPKARSALKDKLPGGDAQPANPLGALRQEQDELKARRERNRAS</sequence>